<name>A0A8S5V310_9CAUD</name>
<reference evidence="1" key="1">
    <citation type="journal article" date="2021" name="Proc. Natl. Acad. Sci. U.S.A.">
        <title>A Catalog of Tens of Thousands of Viruses from Human Metagenomes Reveals Hidden Associations with Chronic Diseases.</title>
        <authorList>
            <person name="Tisza M.J."/>
            <person name="Buck C.B."/>
        </authorList>
    </citation>
    <scope>NUCLEOTIDE SEQUENCE</scope>
    <source>
        <strain evidence="1">Ct6YY1</strain>
    </source>
</reference>
<sequence>MGLEIIWTDHRGKNWNLTSGEQGVILDTEQAGLDGLRDNLD</sequence>
<accession>A0A8S5V310</accession>
<protein>
    <submittedName>
        <fullName evidence="1">Uncharacterized protein</fullName>
    </submittedName>
</protein>
<organism evidence="1">
    <name type="scientific">Siphoviridae sp. ct6YY1</name>
    <dbReference type="NCBI Taxonomy" id="2825343"/>
    <lineage>
        <taxon>Viruses</taxon>
        <taxon>Duplodnaviria</taxon>
        <taxon>Heunggongvirae</taxon>
        <taxon>Uroviricota</taxon>
        <taxon>Caudoviricetes</taxon>
    </lineage>
</organism>
<proteinExistence type="predicted"/>
<evidence type="ECO:0000313" key="1">
    <source>
        <dbReference type="EMBL" id="DAG01113.1"/>
    </source>
</evidence>
<dbReference type="EMBL" id="BK016186">
    <property type="protein sequence ID" value="DAG01113.1"/>
    <property type="molecule type" value="Genomic_DNA"/>
</dbReference>